<organism evidence="1 2">
    <name type="scientific">Thalassospira povalilytica</name>
    <dbReference type="NCBI Taxonomy" id="732237"/>
    <lineage>
        <taxon>Bacteria</taxon>
        <taxon>Pseudomonadati</taxon>
        <taxon>Pseudomonadota</taxon>
        <taxon>Alphaproteobacteria</taxon>
        <taxon>Rhodospirillales</taxon>
        <taxon>Thalassospiraceae</taxon>
        <taxon>Thalassospira</taxon>
    </lineage>
</organism>
<evidence type="ECO:0000313" key="1">
    <source>
        <dbReference type="EMBL" id="MBN8194950.1"/>
    </source>
</evidence>
<comment type="caution">
    <text evidence="1">The sequence shown here is derived from an EMBL/GenBank/DDBJ whole genome shotgun (WGS) entry which is preliminary data.</text>
</comment>
<evidence type="ECO:0008006" key="3">
    <source>
        <dbReference type="Google" id="ProtNLM"/>
    </source>
</evidence>
<name>A0A8I1SHS9_9PROT</name>
<sequence>MRKHHSHHHAVRAVLALGAFLLWVWAVPAKASDPVPVKVGAYEYGVVYYFEDGSPRGIVPMLIDRLNGLQDTYRFELAETSSRRRYQALMNGELDLILLESAKWDWPAFDVLYSDPIVREKDIYLTLASQSDAKSLFADVSAHPMLCVLGFHYGFADFNADPDYLRENFNVELRYNESEVLNGLLAGEAPIGIVSAGFLARRFASDPRLHERLIIGDKPDATYDLVSVLTRESAIPLDEFNALVARLLAGGDVEELWRQLHAGVSG</sequence>
<dbReference type="EMBL" id="JAEKJW010000001">
    <property type="protein sequence ID" value="MBN8194950.1"/>
    <property type="molecule type" value="Genomic_DNA"/>
</dbReference>
<gene>
    <name evidence="1" type="ORF">JF547_00340</name>
</gene>
<reference evidence="1" key="1">
    <citation type="submission" date="2020-12" db="EMBL/GenBank/DDBJ databases">
        <title>Oil enriched cultivation method for isolating marine PHA-producing bacteria.</title>
        <authorList>
            <person name="Zheng W."/>
            <person name="Yu S."/>
            <person name="Huang Y."/>
        </authorList>
    </citation>
    <scope>NUCLEOTIDE SEQUENCE</scope>
    <source>
        <strain evidence="1">SY-2-3</strain>
    </source>
</reference>
<protein>
    <recommendedName>
        <fullName evidence="3">Solute-binding protein family 3/N-terminal domain-containing protein</fullName>
    </recommendedName>
</protein>
<evidence type="ECO:0000313" key="2">
    <source>
        <dbReference type="Proteomes" id="UP000664405"/>
    </source>
</evidence>
<accession>A0A8I1SHS9</accession>
<proteinExistence type="predicted"/>
<dbReference type="AlphaFoldDB" id="A0A8I1SHS9"/>
<dbReference type="RefSeq" id="WP_206926318.1">
    <property type="nucleotide sequence ID" value="NZ_JAEKJW010000001.1"/>
</dbReference>
<dbReference type="SUPFAM" id="SSF53850">
    <property type="entry name" value="Periplasmic binding protein-like II"/>
    <property type="match status" value="1"/>
</dbReference>
<dbReference type="Proteomes" id="UP000664405">
    <property type="component" value="Unassembled WGS sequence"/>
</dbReference>